<dbReference type="EMBL" id="CP014579">
    <property type="protein sequence ID" value="ANB76785.1"/>
    <property type="molecule type" value="Genomic_DNA"/>
</dbReference>
<proteinExistence type="predicted"/>
<dbReference type="Proteomes" id="UP000076852">
    <property type="component" value="Chromosome 2"/>
</dbReference>
<dbReference type="RefSeq" id="WP_063499997.1">
    <property type="nucleotide sequence ID" value="NZ_CP014579.1"/>
</dbReference>
<evidence type="ECO:0000313" key="1">
    <source>
        <dbReference type="EMBL" id="ANB76785.1"/>
    </source>
</evidence>
<name>A0A160FU68_9BURK</name>
<evidence type="ECO:0000313" key="2">
    <source>
        <dbReference type="Proteomes" id="UP000076852"/>
    </source>
</evidence>
<reference evidence="1 2" key="1">
    <citation type="journal article" date="2016" name="Gene">
        <title>PacBio SMRT assembly of a complex multi-replicon genome reveals chlorocatechol degradative operon in a region of genome plasticity.</title>
        <authorList>
            <person name="Ricker N."/>
            <person name="Shen S.Y."/>
            <person name="Goordial J."/>
            <person name="Jin S."/>
            <person name="Fulthorpe R.R."/>
        </authorList>
    </citation>
    <scope>NUCLEOTIDE SEQUENCE [LARGE SCALE GENOMIC DNA]</scope>
    <source>
        <strain evidence="1 2">OLGA172</strain>
    </source>
</reference>
<gene>
    <name evidence="1" type="ORF">AYM40_31995</name>
</gene>
<dbReference type="AlphaFoldDB" id="A0A160FU68"/>
<accession>A0A160FU68</accession>
<organism evidence="1 2">
    <name type="scientific">Paraburkholderia phytofirmans OLGA172</name>
    <dbReference type="NCBI Taxonomy" id="1417228"/>
    <lineage>
        <taxon>Bacteria</taxon>
        <taxon>Pseudomonadati</taxon>
        <taxon>Pseudomonadota</taxon>
        <taxon>Betaproteobacteria</taxon>
        <taxon>Burkholderiales</taxon>
        <taxon>Burkholderiaceae</taxon>
        <taxon>Paraburkholderia</taxon>
    </lineage>
</organism>
<protein>
    <submittedName>
        <fullName evidence="1">Uncharacterized protein</fullName>
    </submittedName>
</protein>
<sequence>MQNRRREFREERRLRIGGQFARGLRQQAGAQAGYIQVDTKSKQLSDGSDFQAFCKIIWREASICSTRSVWATPIWSPC</sequence>
<dbReference type="KEGG" id="buz:AYM40_31995"/>
<keyword evidence="2" id="KW-1185">Reference proteome</keyword>